<sequence>MYSYLLGSRFNADGVDEKQYINSETNNITTEPLSYQNKCMTSNENYDFHTEVLPKHEPYYDFLNLHNSGDLFQEDDYQKRLLPPDIFKLNKLGECNLLSKTKGSYTDKPCTSRALKRILVPKQWIHL</sequence>
<accession>A0A0S4M6C9</accession>
<proteinExistence type="predicted"/>
<dbReference type="EMBL" id="LN906597">
    <property type="protein sequence ID" value="CUT18282.1"/>
    <property type="molecule type" value="Genomic_DNA"/>
</dbReference>
<name>A0A0S4M6C9_9BURK</name>
<dbReference type="Proteomes" id="UP000198651">
    <property type="component" value="Chromosome I"/>
</dbReference>
<evidence type="ECO:0000313" key="2">
    <source>
        <dbReference type="Proteomes" id="UP000198651"/>
    </source>
</evidence>
<dbReference type="STRING" id="1561003.Ark11_1484"/>
<evidence type="ECO:0000313" key="1">
    <source>
        <dbReference type="EMBL" id="CUT18282.1"/>
    </source>
</evidence>
<organism evidence="1 2">
    <name type="scientific">Candidatus Ichthyocystis hellenicum</name>
    <dbReference type="NCBI Taxonomy" id="1561003"/>
    <lineage>
        <taxon>Bacteria</taxon>
        <taxon>Pseudomonadati</taxon>
        <taxon>Pseudomonadota</taxon>
        <taxon>Betaproteobacteria</taxon>
        <taxon>Burkholderiales</taxon>
        <taxon>Candidatus Ichthyocystis</taxon>
    </lineage>
</organism>
<reference evidence="2" key="1">
    <citation type="submission" date="2015-11" db="EMBL/GenBank/DDBJ databases">
        <authorList>
            <person name="Seth-Smith H.M.B."/>
        </authorList>
    </citation>
    <scope>NUCLEOTIDE SEQUENCE [LARGE SCALE GENOMIC DNA]</scope>
    <source>
        <strain evidence="2">2013Ark11</strain>
    </source>
</reference>
<gene>
    <name evidence="1" type="ORF">Ark11_1484</name>
</gene>
<dbReference type="RefSeq" id="WP_092343582.1">
    <property type="nucleotide sequence ID" value="NZ_LN906597.1"/>
</dbReference>
<protein>
    <submittedName>
        <fullName evidence="1">Uncharacterized protein</fullName>
    </submittedName>
</protein>
<keyword evidence="2" id="KW-1185">Reference proteome</keyword>
<dbReference type="AlphaFoldDB" id="A0A0S4M6C9"/>